<keyword evidence="9" id="KW-0995">Kinetochore</keyword>
<name>A0A2K6CY29_MACNE</name>
<keyword evidence="12" id="KW-0131">Cell cycle</keyword>
<dbReference type="InterPro" id="IPR028255">
    <property type="entry name" value="CENP-T"/>
</dbReference>
<feature type="region of interest" description="Disordered" evidence="16">
    <location>
        <begin position="259"/>
        <end position="292"/>
    </location>
</feature>
<evidence type="ECO:0000256" key="1">
    <source>
        <dbReference type="ARBA" id="ARBA00004123"/>
    </source>
</evidence>
<keyword evidence="6" id="KW-0597">Phosphoprotein</keyword>
<evidence type="ECO:0000256" key="16">
    <source>
        <dbReference type="SAM" id="MobiDB-lite"/>
    </source>
</evidence>
<comment type="function">
    <text evidence="14">Component of the CENPA-NAC (nucleosome-associated) complex, a complex that plays a central role in assembly of kinetochore proteins, mitotic progression and chromosome segregation. The CENPA-NAC complex recruits the CENPA-CAD (nucleosome distal) complex and may be involved in incorporation of newly synthesized CENPA into centromeres. Part of a nucleosome-associated complex that binds specifically to histone H3-containing nucleosomes at the centromere, as opposed to nucleosomes containing CENPA. Component of the heterotetrameric CENP-T-W-S-X complex that binds and supercoils DNA, and plays an important role in kinetochore assembly. CENPT has a fundamental role in kinetochore assembly and function. It is one of the inner kinetochore proteins, with most further proteins binding downstream. Required for normal chromosome organization and normal progress through mitosis.</text>
</comment>
<evidence type="ECO:0000256" key="8">
    <source>
        <dbReference type="ARBA" id="ARBA00022776"/>
    </source>
</evidence>
<dbReference type="Pfam" id="PF16171">
    <property type="entry name" value="CENP-T_N"/>
    <property type="match status" value="1"/>
</dbReference>
<dbReference type="GO" id="GO:0000776">
    <property type="term" value="C:kinetochore"/>
    <property type="evidence" value="ECO:0007669"/>
    <property type="project" value="UniProtKB-KW"/>
</dbReference>
<evidence type="ECO:0000256" key="14">
    <source>
        <dbReference type="ARBA" id="ARBA00045461"/>
    </source>
</evidence>
<keyword evidence="8" id="KW-0498">Mitosis</keyword>
<dbReference type="InterPro" id="IPR032373">
    <property type="entry name" value="CENP-T_N"/>
</dbReference>
<feature type="domain" description="Centromere kinetochore component CENP-T N-terminal" evidence="18">
    <location>
        <begin position="1"/>
        <end position="403"/>
    </location>
</feature>
<evidence type="ECO:0000313" key="20">
    <source>
        <dbReference type="Proteomes" id="UP000233120"/>
    </source>
</evidence>
<keyword evidence="11" id="KW-0539">Nucleus</keyword>
<feature type="region of interest" description="Disordered" evidence="16">
    <location>
        <begin position="114"/>
        <end position="134"/>
    </location>
</feature>
<gene>
    <name evidence="19" type="primary">CENPT</name>
</gene>
<evidence type="ECO:0000256" key="7">
    <source>
        <dbReference type="ARBA" id="ARBA00022618"/>
    </source>
</evidence>
<feature type="domain" description="CENP-T/Histone H4 histone fold" evidence="17">
    <location>
        <begin position="448"/>
        <end position="542"/>
    </location>
</feature>
<dbReference type="InterPro" id="IPR009072">
    <property type="entry name" value="Histone-fold"/>
</dbReference>
<dbReference type="GO" id="GO:0005634">
    <property type="term" value="C:nucleus"/>
    <property type="evidence" value="ECO:0007669"/>
    <property type="project" value="UniProtKB-SubCell"/>
</dbReference>
<dbReference type="PANTHER" id="PTHR46904">
    <property type="entry name" value="CENTROMERE PROTEIN T"/>
    <property type="match status" value="1"/>
</dbReference>
<evidence type="ECO:0000256" key="11">
    <source>
        <dbReference type="ARBA" id="ARBA00023242"/>
    </source>
</evidence>
<dbReference type="GO" id="GO:0007059">
    <property type="term" value="P:chromosome segregation"/>
    <property type="evidence" value="ECO:0007669"/>
    <property type="project" value="TreeGrafter"/>
</dbReference>
<organism evidence="19 20">
    <name type="scientific">Macaca nemestrina</name>
    <name type="common">Pig-tailed macaque</name>
    <dbReference type="NCBI Taxonomy" id="9545"/>
    <lineage>
        <taxon>Eukaryota</taxon>
        <taxon>Metazoa</taxon>
        <taxon>Chordata</taxon>
        <taxon>Craniata</taxon>
        <taxon>Vertebrata</taxon>
        <taxon>Euteleostomi</taxon>
        <taxon>Mammalia</taxon>
        <taxon>Eutheria</taxon>
        <taxon>Euarchontoglires</taxon>
        <taxon>Primates</taxon>
        <taxon>Haplorrhini</taxon>
        <taxon>Catarrhini</taxon>
        <taxon>Cercopithecidae</taxon>
        <taxon>Cercopithecinae</taxon>
        <taxon>Macaca</taxon>
    </lineage>
</organism>
<reference evidence="19" key="1">
    <citation type="submission" date="2025-08" db="UniProtKB">
        <authorList>
            <consortium name="Ensembl"/>
        </authorList>
    </citation>
    <scope>IDENTIFICATION</scope>
</reference>
<protein>
    <recommendedName>
        <fullName evidence="4">Centromere protein T</fullName>
    </recommendedName>
</protein>
<comment type="subunit">
    <text evidence="15">Component of the CENPA-CAD complex, composed of CENPI, CENPK, CENPL, CENPO, CENPP, CENPQ, CENPR and CENPS. The CENPA-CAD complex is probably recruited on centromeres by the CENPA-NAC complex, at least composed of CENPA, CENPC, CENPH, CENPM, CENPN, CENPT and CENPU. Identified in a centromeric complex containing histones H2A, H2B, H3 and H4, and at least CENPA, CENPB, CENPC, CENPT, CENPN, HJURP, SUPT16H, SSRP1 and RSF1. Interacts (via N-terminus) with the NDC80 complex. Heterodimer with CENPW; this dimer coassembles with CENPS-CENPX heterodimers at centromeres to form the tetrameric CENP-T-W-S-X complex.</text>
</comment>
<dbReference type="GeneTree" id="ENSGT00390000003044"/>
<dbReference type="GO" id="GO:0051301">
    <property type="term" value="P:cell division"/>
    <property type="evidence" value="ECO:0007669"/>
    <property type="project" value="UniProtKB-KW"/>
</dbReference>
<keyword evidence="7" id="KW-0132">Cell division</keyword>
<evidence type="ECO:0000256" key="5">
    <source>
        <dbReference type="ARBA" id="ARBA00022454"/>
    </source>
</evidence>
<dbReference type="Proteomes" id="UP000233120">
    <property type="component" value="Unassembled WGS sequence"/>
</dbReference>
<dbReference type="CDD" id="cd22920">
    <property type="entry name" value="HFD_CENP-T"/>
    <property type="match status" value="1"/>
</dbReference>
<evidence type="ECO:0000259" key="18">
    <source>
        <dbReference type="Pfam" id="PF16171"/>
    </source>
</evidence>
<evidence type="ECO:0000256" key="10">
    <source>
        <dbReference type="ARBA" id="ARBA00023125"/>
    </source>
</evidence>
<feature type="region of interest" description="Disordered" evidence="16">
    <location>
        <begin position="314"/>
        <end position="403"/>
    </location>
</feature>
<dbReference type="Pfam" id="PF15511">
    <property type="entry name" value="CENP-T_C"/>
    <property type="match status" value="1"/>
</dbReference>
<reference evidence="19" key="2">
    <citation type="submission" date="2025-09" db="UniProtKB">
        <authorList>
            <consortium name="Ensembl"/>
        </authorList>
    </citation>
    <scope>IDENTIFICATION</scope>
</reference>
<feature type="region of interest" description="Disordered" evidence="16">
    <location>
        <begin position="1"/>
        <end position="78"/>
    </location>
</feature>
<dbReference type="Bgee" id="ENSMNEG00000037705">
    <property type="expression patterns" value="Expressed in bone marrow and 5 other cell types or tissues"/>
</dbReference>
<dbReference type="SUPFAM" id="SSF47113">
    <property type="entry name" value="Histone-fold"/>
    <property type="match status" value="1"/>
</dbReference>
<comment type="similarity">
    <text evidence="3">Belongs to the CENP-T/CNN1 family.</text>
</comment>
<evidence type="ECO:0000256" key="15">
    <source>
        <dbReference type="ARBA" id="ARBA00046865"/>
    </source>
</evidence>
<dbReference type="AlphaFoldDB" id="A0A2K6CY29"/>
<keyword evidence="5" id="KW-0158">Chromosome</keyword>
<comment type="subcellular location">
    <subcellularLocation>
        <location evidence="2">Chromosome</location>
        <location evidence="2">Centromere</location>
        <location evidence="2">Kinetochore</location>
    </subcellularLocation>
    <subcellularLocation>
        <location evidence="1">Nucleus</location>
    </subcellularLocation>
</comment>
<dbReference type="Ensembl" id="ENSMNET00000052911.1">
    <property type="protein sequence ID" value="ENSMNEP00000028564.1"/>
    <property type="gene ID" value="ENSMNEG00000037705.1"/>
</dbReference>
<dbReference type="InterPro" id="IPR035425">
    <property type="entry name" value="CENP-T/H4_C"/>
</dbReference>
<evidence type="ECO:0000256" key="13">
    <source>
        <dbReference type="ARBA" id="ARBA00023328"/>
    </source>
</evidence>
<keyword evidence="20" id="KW-1185">Reference proteome</keyword>
<feature type="compositionally biased region" description="Low complexity" evidence="16">
    <location>
        <begin position="426"/>
        <end position="441"/>
    </location>
</feature>
<dbReference type="PANTHER" id="PTHR46904:SF1">
    <property type="entry name" value="CENTROMERE PROTEIN T"/>
    <property type="match status" value="1"/>
</dbReference>
<accession>A0A2K6CY29</accession>
<feature type="compositionally biased region" description="Basic and acidic residues" evidence="16">
    <location>
        <begin position="329"/>
        <end position="341"/>
    </location>
</feature>
<sequence>MADHNPDGDPTPRTLLRRVLDTADPRTPRRPRSARTGAQRALLETASSRRLSGQTKTIAKGRSRGARSIGRSAHVQARGHLEEQTPRTLLKNILLTAPESSILMPESVVKPVPAPQVVQPSRRESSRSSLELQLPELEPSTTLAPGLLAPGRRKQRLRLSMFQQGVDQGLPLSQEPQGNADASSLTSSLNLTFATPLQPQSVQRPGLARRPPARRAVDVGAFLQDLRDTSLAPPNIVLEDTQPFSQPTVGSPNVYHSLPCTPHTGAEDAEQAAGRRTQSSGPGLQNNRPGKPAQFLAGEAEEVDAFALGFLSTSSGVSGEDEVEPLHNGVEEAEKKMKEEGVSVSEMEATGAQGPSRAEEPEGHTQVTEAEGSQGTAEAEGPGASSGDEDASSRAGKSLSRSQQDLQVQLPLCTVALSLSSEPAEPLLVRCPPRPRTTGPRPRQDPHKAGLSHYVKLFSFFAKMPMERKALEMVEKCLDKYFQHLCDDLEVFAAHAGRKTVKPEDLELLMRRQGLVTDQVSLHVLVERHLPLEYRQLLIPCAYSGNSVFPAQ</sequence>
<dbReference type="FunFam" id="1.10.20.10:FF:000050">
    <property type="entry name" value="centromere protein T isoform X2"/>
    <property type="match status" value="1"/>
</dbReference>
<feature type="compositionally biased region" description="Polar residues" evidence="16">
    <location>
        <begin position="45"/>
        <end position="57"/>
    </location>
</feature>
<dbReference type="GO" id="GO:0000278">
    <property type="term" value="P:mitotic cell cycle"/>
    <property type="evidence" value="ECO:0007669"/>
    <property type="project" value="TreeGrafter"/>
</dbReference>
<evidence type="ECO:0000256" key="6">
    <source>
        <dbReference type="ARBA" id="ARBA00022553"/>
    </source>
</evidence>
<evidence type="ECO:0000313" key="19">
    <source>
        <dbReference type="Ensembl" id="ENSMNEP00000028564.1"/>
    </source>
</evidence>
<evidence type="ECO:0000256" key="9">
    <source>
        <dbReference type="ARBA" id="ARBA00022838"/>
    </source>
</evidence>
<keyword evidence="13" id="KW-0137">Centromere</keyword>
<feature type="compositionally biased region" description="Polar residues" evidence="16">
    <location>
        <begin position="365"/>
        <end position="376"/>
    </location>
</feature>
<feature type="compositionally biased region" description="Polar residues" evidence="16">
    <location>
        <begin position="276"/>
        <end position="288"/>
    </location>
</feature>
<keyword evidence="10" id="KW-0238">DNA-binding</keyword>
<proteinExistence type="inferred from homology"/>
<evidence type="ECO:0000256" key="4">
    <source>
        <dbReference type="ARBA" id="ARBA00016401"/>
    </source>
</evidence>
<dbReference type="GO" id="GO:0051382">
    <property type="term" value="P:kinetochore assembly"/>
    <property type="evidence" value="ECO:0007669"/>
    <property type="project" value="InterPro"/>
</dbReference>
<evidence type="ECO:0000256" key="12">
    <source>
        <dbReference type="ARBA" id="ARBA00023306"/>
    </source>
</evidence>
<dbReference type="GO" id="GO:0003677">
    <property type="term" value="F:DNA binding"/>
    <property type="evidence" value="ECO:0007669"/>
    <property type="project" value="UniProtKB-KW"/>
</dbReference>
<dbReference type="GO" id="GO:0046982">
    <property type="term" value="F:protein heterodimerization activity"/>
    <property type="evidence" value="ECO:0007669"/>
    <property type="project" value="InterPro"/>
</dbReference>
<evidence type="ECO:0000259" key="17">
    <source>
        <dbReference type="Pfam" id="PF15511"/>
    </source>
</evidence>
<feature type="region of interest" description="Disordered" evidence="16">
    <location>
        <begin position="426"/>
        <end position="448"/>
    </location>
</feature>
<evidence type="ECO:0000256" key="2">
    <source>
        <dbReference type="ARBA" id="ARBA00004629"/>
    </source>
</evidence>
<feature type="compositionally biased region" description="Basic and acidic residues" evidence="16">
    <location>
        <begin position="18"/>
        <end position="27"/>
    </location>
</feature>
<dbReference type="Gene3D" id="1.10.20.10">
    <property type="entry name" value="Histone, subunit A"/>
    <property type="match status" value="1"/>
</dbReference>
<evidence type="ECO:0000256" key="3">
    <source>
        <dbReference type="ARBA" id="ARBA00010137"/>
    </source>
</evidence>